<feature type="domain" description="RRM" evidence="4">
    <location>
        <begin position="368"/>
        <end position="440"/>
    </location>
</feature>
<dbReference type="GO" id="GO:0003723">
    <property type="term" value="F:RNA binding"/>
    <property type="evidence" value="ECO:0007669"/>
    <property type="project" value="UniProtKB-UniRule"/>
</dbReference>
<dbReference type="SMART" id="SM00582">
    <property type="entry name" value="RPR"/>
    <property type="match status" value="1"/>
</dbReference>
<dbReference type="InterPro" id="IPR012677">
    <property type="entry name" value="Nucleotide-bd_a/b_plait_sf"/>
</dbReference>
<feature type="compositionally biased region" description="Low complexity" evidence="3">
    <location>
        <begin position="634"/>
        <end position="644"/>
    </location>
</feature>
<dbReference type="SUPFAM" id="SSF48464">
    <property type="entry name" value="ENTH/VHS domain"/>
    <property type="match status" value="1"/>
</dbReference>
<dbReference type="InterPro" id="IPR000504">
    <property type="entry name" value="RRM_dom"/>
</dbReference>
<dbReference type="SUPFAM" id="SSF54928">
    <property type="entry name" value="RNA-binding domain, RBD"/>
    <property type="match status" value="1"/>
</dbReference>
<dbReference type="Proteomes" id="UP000268535">
    <property type="component" value="Unassembled WGS sequence"/>
</dbReference>
<dbReference type="Gene3D" id="3.30.70.330">
    <property type="match status" value="1"/>
</dbReference>
<feature type="compositionally biased region" description="Basic and acidic residues" evidence="3">
    <location>
        <begin position="721"/>
        <end position="733"/>
    </location>
</feature>
<keyword evidence="1 2" id="KW-0694">RNA-binding</keyword>
<dbReference type="EMBL" id="ML009240">
    <property type="protein sequence ID" value="RKO97523.1"/>
    <property type="molecule type" value="Genomic_DNA"/>
</dbReference>
<evidence type="ECO:0000256" key="2">
    <source>
        <dbReference type="PROSITE-ProRule" id="PRU00176"/>
    </source>
</evidence>
<feature type="compositionally biased region" description="Low complexity" evidence="3">
    <location>
        <begin position="601"/>
        <end position="627"/>
    </location>
</feature>
<name>A0A4P9WYS4_9FUNG</name>
<feature type="domain" description="CID" evidence="5">
    <location>
        <begin position="1"/>
        <end position="140"/>
    </location>
</feature>
<gene>
    <name evidence="6" type="ORF">CAUPRSCDRAFT_10807</name>
</gene>
<dbReference type="GO" id="GO:0005634">
    <property type="term" value="C:nucleus"/>
    <property type="evidence" value="ECO:0007669"/>
    <property type="project" value="TreeGrafter"/>
</dbReference>
<dbReference type="Pfam" id="PF04818">
    <property type="entry name" value="CID"/>
    <property type="match status" value="1"/>
</dbReference>
<dbReference type="InterPro" id="IPR008942">
    <property type="entry name" value="ENTH_VHS"/>
</dbReference>
<evidence type="ECO:0000313" key="7">
    <source>
        <dbReference type="Proteomes" id="UP000268535"/>
    </source>
</evidence>
<organism evidence="6 7">
    <name type="scientific">Caulochytrium protostelioides</name>
    <dbReference type="NCBI Taxonomy" id="1555241"/>
    <lineage>
        <taxon>Eukaryota</taxon>
        <taxon>Fungi</taxon>
        <taxon>Fungi incertae sedis</taxon>
        <taxon>Chytridiomycota</taxon>
        <taxon>Chytridiomycota incertae sedis</taxon>
        <taxon>Chytridiomycetes</taxon>
        <taxon>Caulochytriales</taxon>
        <taxon>Caulochytriaceae</taxon>
        <taxon>Caulochytrium</taxon>
    </lineage>
</organism>
<feature type="compositionally biased region" description="Pro residues" evidence="3">
    <location>
        <begin position="349"/>
        <end position="358"/>
    </location>
</feature>
<accession>A0A4P9WYS4</accession>
<feature type="compositionally biased region" description="Low complexity" evidence="3">
    <location>
        <begin position="144"/>
        <end position="177"/>
    </location>
</feature>
<dbReference type="SMART" id="SM00360">
    <property type="entry name" value="RRM"/>
    <property type="match status" value="1"/>
</dbReference>
<dbReference type="InterPro" id="IPR048892">
    <property type="entry name" value="Nrd1_Seb1_dom2"/>
</dbReference>
<evidence type="ECO:0000256" key="1">
    <source>
        <dbReference type="ARBA" id="ARBA00022884"/>
    </source>
</evidence>
<dbReference type="PANTHER" id="PTHR23140:SF4">
    <property type="entry name" value="PROTEIN CBR-NRD-1"/>
    <property type="match status" value="1"/>
</dbReference>
<feature type="compositionally biased region" description="Gly residues" evidence="3">
    <location>
        <begin position="679"/>
        <end position="700"/>
    </location>
</feature>
<feature type="compositionally biased region" description="Low complexity" evidence="3">
    <location>
        <begin position="336"/>
        <end position="348"/>
    </location>
</feature>
<evidence type="ECO:0000259" key="5">
    <source>
        <dbReference type="PROSITE" id="PS51391"/>
    </source>
</evidence>
<evidence type="ECO:0000256" key="3">
    <source>
        <dbReference type="SAM" id="MobiDB-lite"/>
    </source>
</evidence>
<dbReference type="Gene3D" id="1.25.40.90">
    <property type="match status" value="1"/>
</dbReference>
<dbReference type="Pfam" id="PF00076">
    <property type="entry name" value="RRM_1"/>
    <property type="match status" value="1"/>
</dbReference>
<feature type="region of interest" description="Disordered" evidence="3">
    <location>
        <begin position="143"/>
        <end position="200"/>
    </location>
</feature>
<dbReference type="InterPro" id="IPR006569">
    <property type="entry name" value="CID_dom"/>
</dbReference>
<evidence type="ECO:0008006" key="8">
    <source>
        <dbReference type="Google" id="ProtNLM"/>
    </source>
</evidence>
<feature type="compositionally biased region" description="Gly residues" evidence="3">
    <location>
        <begin position="645"/>
        <end position="658"/>
    </location>
</feature>
<feature type="region of interest" description="Disordered" evidence="3">
    <location>
        <begin position="336"/>
        <end position="358"/>
    </location>
</feature>
<dbReference type="InterPro" id="IPR051485">
    <property type="entry name" value="SR-CTD_assoc_factor"/>
</dbReference>
<sequence length="733" mass="74055">MSSLQDWQQELRGLAKQKRPESKSVIDAMTKVALSLATDADAVVTILMTFIRDARPSLKLACMYILASITAKASASTNAAEKAFIPRIQSRLFAALGDLTRDVSDDIKAKMRRCVVFWASRGIYDAQIIDDILDTHFSDRDQKPIPAAGRSSSAAASTAATDSPVPASGPAAGAPALDPRRPAGTASALPPNPYQAGSAAPAVPGAAAAVPSVPNLADLLPLLQQAQAQAATAAPGAAATAANPLAQLTSLLGLVAQAAQQGQQPGQQPGAPANLLANLASLAGPLAAATGAAAAAPGRHALPNAPAPYGTNNGAPAPTGLANVFNQGTAAMAAPNAAANGGDGAEPACAPPTPDPTLPPGHIKVLSRTVYVGGITPQITKETLRELFETVGRVDTVTINYPKFNAFVKLATRMEAERVRQTLQKMPFSGTILKLGWGCGFGPKDMFNYDRGDTVFPVTRLTDADRRHMVMSRRGGGTVEPGYVVEEPDIGFQRMDIANGLELVPMNASPGNVGGAAGVGLMPGAHLGGAGRVAPPSRYSNYNNAGGGNSSGAAPYAPYNAGGGPPSAMAGMPGGPGGFAGNQGGYGNYNQGARGGGYAGTTGHQSPHSSGPPSAGGYPPQANYNSQGSGGGNANYNSSSNSNGSGRGGSGNMGGRGGYNNNNYNGGGPGLPNSFGQDAGSGSGGGPPRGGGGPDGGRYGRGNMRDDGGYSPGGMSRKRQHESDAYDDPRRKR</sequence>
<dbReference type="PROSITE" id="PS51391">
    <property type="entry name" value="CID"/>
    <property type="match status" value="1"/>
</dbReference>
<reference evidence="7" key="1">
    <citation type="journal article" date="2018" name="Nat. Microbiol.">
        <title>Leveraging single-cell genomics to expand the fungal tree of life.</title>
        <authorList>
            <person name="Ahrendt S.R."/>
            <person name="Quandt C.A."/>
            <person name="Ciobanu D."/>
            <person name="Clum A."/>
            <person name="Salamov A."/>
            <person name="Andreopoulos B."/>
            <person name="Cheng J.F."/>
            <person name="Woyke T."/>
            <person name="Pelin A."/>
            <person name="Henrissat B."/>
            <person name="Reynolds N.K."/>
            <person name="Benny G.L."/>
            <person name="Smith M.E."/>
            <person name="James T.Y."/>
            <person name="Grigoriev I.V."/>
        </authorList>
    </citation>
    <scope>NUCLEOTIDE SEQUENCE [LARGE SCALE GENOMIC DNA]</scope>
    <source>
        <strain evidence="7">ATCC 52028</strain>
    </source>
</reference>
<protein>
    <recommendedName>
        <fullName evidence="8">CID domain-containing protein</fullName>
    </recommendedName>
</protein>
<dbReference type="InterPro" id="IPR035979">
    <property type="entry name" value="RBD_domain_sf"/>
</dbReference>
<evidence type="ECO:0000313" key="6">
    <source>
        <dbReference type="EMBL" id="RKO97523.1"/>
    </source>
</evidence>
<dbReference type="PROSITE" id="PS50102">
    <property type="entry name" value="RRM"/>
    <property type="match status" value="1"/>
</dbReference>
<dbReference type="Pfam" id="PF21380">
    <property type="entry name" value="Nrd1-Seb1_dom2"/>
    <property type="match status" value="1"/>
</dbReference>
<dbReference type="PANTHER" id="PTHR23140">
    <property type="entry name" value="RNA PROCESSING PROTEIN LD23810P"/>
    <property type="match status" value="1"/>
</dbReference>
<proteinExistence type="predicted"/>
<evidence type="ECO:0000259" key="4">
    <source>
        <dbReference type="PROSITE" id="PS50102"/>
    </source>
</evidence>
<feature type="region of interest" description="Disordered" evidence="3">
    <location>
        <begin position="596"/>
        <end position="733"/>
    </location>
</feature>
<dbReference type="AlphaFoldDB" id="A0A4P9WYS4"/>